<organism evidence="1">
    <name type="scientific">Arundo donax</name>
    <name type="common">Giant reed</name>
    <name type="synonym">Donax arundinaceus</name>
    <dbReference type="NCBI Taxonomy" id="35708"/>
    <lineage>
        <taxon>Eukaryota</taxon>
        <taxon>Viridiplantae</taxon>
        <taxon>Streptophyta</taxon>
        <taxon>Embryophyta</taxon>
        <taxon>Tracheophyta</taxon>
        <taxon>Spermatophyta</taxon>
        <taxon>Magnoliopsida</taxon>
        <taxon>Liliopsida</taxon>
        <taxon>Poales</taxon>
        <taxon>Poaceae</taxon>
        <taxon>PACMAD clade</taxon>
        <taxon>Arundinoideae</taxon>
        <taxon>Arundineae</taxon>
        <taxon>Arundo</taxon>
    </lineage>
</organism>
<proteinExistence type="predicted"/>
<reference evidence="1" key="1">
    <citation type="submission" date="2014-09" db="EMBL/GenBank/DDBJ databases">
        <authorList>
            <person name="Magalhaes I.L.F."/>
            <person name="Oliveira U."/>
            <person name="Santos F.R."/>
            <person name="Vidigal T.H.D.A."/>
            <person name="Brescovit A.D."/>
            <person name="Santos A.J."/>
        </authorList>
    </citation>
    <scope>NUCLEOTIDE SEQUENCE</scope>
    <source>
        <tissue evidence="1">Shoot tissue taken approximately 20 cm above the soil surface</tissue>
    </source>
</reference>
<dbReference type="EMBL" id="GBRH01197269">
    <property type="protein sequence ID" value="JAE00627.1"/>
    <property type="molecule type" value="Transcribed_RNA"/>
</dbReference>
<accession>A0A0A9EKN3</accession>
<dbReference type="AlphaFoldDB" id="A0A0A9EKN3"/>
<evidence type="ECO:0000313" key="1">
    <source>
        <dbReference type="EMBL" id="JAE00627.1"/>
    </source>
</evidence>
<protein>
    <submittedName>
        <fullName evidence="1">Uncharacterized protein</fullName>
    </submittedName>
</protein>
<name>A0A0A9EKN3_ARUDO</name>
<sequence>MGKVLHFEKAVFTTIQCQANKPFLSCSAINECLGYCRVSADEHLIHKY</sequence>
<reference evidence="1" key="2">
    <citation type="journal article" date="2015" name="Data Brief">
        <title>Shoot transcriptome of the giant reed, Arundo donax.</title>
        <authorList>
            <person name="Barrero R.A."/>
            <person name="Guerrero F.D."/>
            <person name="Moolhuijzen P."/>
            <person name="Goolsby J.A."/>
            <person name="Tidwell J."/>
            <person name="Bellgard S.E."/>
            <person name="Bellgard M.I."/>
        </authorList>
    </citation>
    <scope>NUCLEOTIDE SEQUENCE</scope>
    <source>
        <tissue evidence="1">Shoot tissue taken approximately 20 cm above the soil surface</tissue>
    </source>
</reference>